<proteinExistence type="predicted"/>
<dbReference type="PIRSF" id="PIRSF018455">
    <property type="entry name" value="MepA"/>
    <property type="match status" value="1"/>
</dbReference>
<dbReference type="Proteomes" id="UP000192872">
    <property type="component" value="Unassembled WGS sequence"/>
</dbReference>
<keyword evidence="3 9" id="KW-0732">Signal</keyword>
<evidence type="ECO:0000256" key="1">
    <source>
        <dbReference type="ARBA" id="ARBA00022670"/>
    </source>
</evidence>
<dbReference type="GO" id="GO:0046872">
    <property type="term" value="F:metal ion binding"/>
    <property type="evidence" value="ECO:0007669"/>
    <property type="project" value="UniProtKB-KW"/>
</dbReference>
<evidence type="ECO:0000256" key="3">
    <source>
        <dbReference type="ARBA" id="ARBA00022729"/>
    </source>
</evidence>
<dbReference type="InterPro" id="IPR009045">
    <property type="entry name" value="Zn_M74/Hedgehog-like"/>
</dbReference>
<evidence type="ECO:0000313" key="10">
    <source>
        <dbReference type="EMBL" id="OQW51738.1"/>
    </source>
</evidence>
<keyword evidence="2" id="KW-0479">Metal-binding</keyword>
<dbReference type="GO" id="GO:0030288">
    <property type="term" value="C:outer membrane-bounded periplasmic space"/>
    <property type="evidence" value="ECO:0007669"/>
    <property type="project" value="InterPro"/>
</dbReference>
<keyword evidence="5" id="KW-0378">Hydrolase</keyword>
<dbReference type="GO" id="GO:0008237">
    <property type="term" value="F:metallopeptidase activity"/>
    <property type="evidence" value="ECO:0007669"/>
    <property type="project" value="UniProtKB-KW"/>
</dbReference>
<dbReference type="AlphaFoldDB" id="A0A1W9HWE7"/>
<evidence type="ECO:0000256" key="9">
    <source>
        <dbReference type="SAM" id="SignalP"/>
    </source>
</evidence>
<name>A0A1W9HWE7_9HYPH</name>
<dbReference type="STRING" id="1827387.A4S15_10875"/>
<feature type="disulfide bond" evidence="8">
    <location>
        <begin position="68"/>
        <end position="295"/>
    </location>
</feature>
<keyword evidence="7" id="KW-0482">Metalloprotease</keyword>
<evidence type="ECO:0000256" key="8">
    <source>
        <dbReference type="PIRSR" id="PIRSR018455-2"/>
    </source>
</evidence>
<feature type="chain" id="PRO_5012348568" evidence="9">
    <location>
        <begin position="21"/>
        <end position="302"/>
    </location>
</feature>
<evidence type="ECO:0000256" key="6">
    <source>
        <dbReference type="ARBA" id="ARBA00022833"/>
    </source>
</evidence>
<evidence type="ECO:0000256" key="7">
    <source>
        <dbReference type="ARBA" id="ARBA00023049"/>
    </source>
</evidence>
<keyword evidence="4" id="KW-0574">Periplasm</keyword>
<comment type="caution">
    <text evidence="10">The sequence shown here is derived from an EMBL/GenBank/DDBJ whole genome shotgun (WGS) entry which is preliminary data.</text>
</comment>
<dbReference type="Gene3D" id="3.30.1380.10">
    <property type="match status" value="1"/>
</dbReference>
<evidence type="ECO:0000256" key="5">
    <source>
        <dbReference type="ARBA" id="ARBA00022801"/>
    </source>
</evidence>
<protein>
    <submittedName>
        <fullName evidence="10">Penicillin-insensitive murein endopeptidase</fullName>
    </submittedName>
</protein>
<organism evidence="10 11">
    <name type="scientific">Candidatus Raskinella chloraquaticus</name>
    <dbReference type="NCBI Taxonomy" id="1951219"/>
    <lineage>
        <taxon>Bacteria</taxon>
        <taxon>Pseudomonadati</taxon>
        <taxon>Pseudomonadota</taxon>
        <taxon>Alphaproteobacteria</taxon>
        <taxon>Hyphomicrobiales</taxon>
        <taxon>Phreatobacteraceae</taxon>
        <taxon>Candidatus Raskinella</taxon>
    </lineage>
</organism>
<evidence type="ECO:0000313" key="11">
    <source>
        <dbReference type="Proteomes" id="UP000192872"/>
    </source>
</evidence>
<feature type="disulfide bond" evidence="8">
    <location>
        <begin position="211"/>
        <end position="260"/>
    </location>
</feature>
<reference evidence="10 11" key="1">
    <citation type="journal article" date="2017" name="Water Res.">
        <title>Comammox in drinking water systems.</title>
        <authorList>
            <person name="Wang Y."/>
            <person name="Ma L."/>
            <person name="Mao Y."/>
            <person name="Jiang X."/>
            <person name="Xia Y."/>
            <person name="Yu K."/>
            <person name="Li B."/>
            <person name="Zhang T."/>
        </authorList>
    </citation>
    <scope>NUCLEOTIDE SEQUENCE [LARGE SCALE GENOMIC DNA]</scope>
    <source>
        <strain evidence="10">SG_bin8</strain>
    </source>
</reference>
<dbReference type="SUPFAM" id="SSF55166">
    <property type="entry name" value="Hedgehog/DD-peptidase"/>
    <property type="match status" value="1"/>
</dbReference>
<evidence type="ECO:0000256" key="4">
    <source>
        <dbReference type="ARBA" id="ARBA00022764"/>
    </source>
</evidence>
<sequence>MWRSAILLCLAFVLPAAASAQENSREEAARRAAQLSRLGPDAARRIFFENNDPAPLAARAIGSYGRGCLAGAQALSPDGPTWQVMRLTRQRNWGHPALISWIERFARDAHSEGWPGLLVGDIAQPRGGPMLTGHASHQLGLEADLWLTPARTRLSSEEREEMPAIDMVRRDLLSVYPDRFTDAHIKLLLRAASYPQVDRIFVNAAIKKAMCARTPPENRAWLAKIRPWHGHTFHFHVALHCPPGEESCVNKRATPQGEGCGADLQAWFRDSVRFPKPRTGAPGRELTLADYPEACRKVAVTR</sequence>
<accession>A0A1W9HWE7</accession>
<dbReference type="GO" id="GO:0004252">
    <property type="term" value="F:serine-type endopeptidase activity"/>
    <property type="evidence" value="ECO:0007669"/>
    <property type="project" value="InterPro"/>
</dbReference>
<dbReference type="EMBL" id="LWDL01000018">
    <property type="protein sequence ID" value="OQW51738.1"/>
    <property type="molecule type" value="Genomic_DNA"/>
</dbReference>
<feature type="disulfide bond" evidence="8">
    <location>
        <begin position="241"/>
        <end position="248"/>
    </location>
</feature>
<feature type="signal peptide" evidence="9">
    <location>
        <begin position="1"/>
        <end position="20"/>
    </location>
</feature>
<dbReference type="RefSeq" id="WP_376802050.1">
    <property type="nucleotide sequence ID" value="NZ_DBNB01000034.1"/>
</dbReference>
<evidence type="ECO:0000256" key="2">
    <source>
        <dbReference type="ARBA" id="ARBA00022723"/>
    </source>
</evidence>
<dbReference type="NCBIfam" id="NF006947">
    <property type="entry name" value="PRK09429.1"/>
    <property type="match status" value="1"/>
</dbReference>
<dbReference type="GO" id="GO:0006508">
    <property type="term" value="P:proteolysis"/>
    <property type="evidence" value="ECO:0007669"/>
    <property type="project" value="UniProtKB-KW"/>
</dbReference>
<keyword evidence="6" id="KW-0862">Zinc</keyword>
<dbReference type="Pfam" id="PF03411">
    <property type="entry name" value="Peptidase_M74"/>
    <property type="match status" value="1"/>
</dbReference>
<dbReference type="InterPro" id="IPR005073">
    <property type="entry name" value="Peptidase_M74"/>
</dbReference>
<keyword evidence="1" id="KW-0645">Protease</keyword>
<gene>
    <name evidence="10" type="ORF">A4S15_10875</name>
</gene>
<keyword evidence="8" id="KW-1015">Disulfide bond</keyword>